<reference evidence="1 2" key="1">
    <citation type="journal article" date="2021" name="Nat. Commun.">
        <title>Genetic determinants of endophytism in the Arabidopsis root mycobiome.</title>
        <authorList>
            <person name="Mesny F."/>
            <person name="Miyauchi S."/>
            <person name="Thiergart T."/>
            <person name="Pickel B."/>
            <person name="Atanasova L."/>
            <person name="Karlsson M."/>
            <person name="Huettel B."/>
            <person name="Barry K.W."/>
            <person name="Haridas S."/>
            <person name="Chen C."/>
            <person name="Bauer D."/>
            <person name="Andreopoulos W."/>
            <person name="Pangilinan J."/>
            <person name="LaButti K."/>
            <person name="Riley R."/>
            <person name="Lipzen A."/>
            <person name="Clum A."/>
            <person name="Drula E."/>
            <person name="Henrissat B."/>
            <person name="Kohler A."/>
            <person name="Grigoriev I.V."/>
            <person name="Martin F.M."/>
            <person name="Hacquard S."/>
        </authorList>
    </citation>
    <scope>NUCLEOTIDE SEQUENCE [LARGE SCALE GENOMIC DNA]</scope>
    <source>
        <strain evidence="1 2">MPI-SDFR-AT-0079</strain>
    </source>
</reference>
<evidence type="ECO:0000313" key="1">
    <source>
        <dbReference type="EMBL" id="KAH6628487.1"/>
    </source>
</evidence>
<protein>
    <submittedName>
        <fullName evidence="1">Uncharacterized protein</fullName>
    </submittedName>
</protein>
<comment type="caution">
    <text evidence="1">The sequence shown here is derived from an EMBL/GenBank/DDBJ whole genome shotgun (WGS) entry which is preliminary data.</text>
</comment>
<sequence>MELMARGWGICAVRLCVVVSTVGLLVMSESAPWDFSGRFPRRRESTKAVEISPALYKLPGKGFFSNSIVAEPIPVTDVLMIRL</sequence>
<dbReference type="EMBL" id="JAGIZQ010000005">
    <property type="protein sequence ID" value="KAH6628487.1"/>
    <property type="molecule type" value="Genomic_DNA"/>
</dbReference>
<gene>
    <name evidence="1" type="ORF">F5144DRAFT_310076</name>
</gene>
<keyword evidence="2" id="KW-1185">Reference proteome</keyword>
<proteinExistence type="predicted"/>
<name>A0ACB7P7C0_9PEZI</name>
<dbReference type="Proteomes" id="UP000724584">
    <property type="component" value="Unassembled WGS sequence"/>
</dbReference>
<organism evidence="1 2">
    <name type="scientific">Chaetomium tenue</name>
    <dbReference type="NCBI Taxonomy" id="1854479"/>
    <lineage>
        <taxon>Eukaryota</taxon>
        <taxon>Fungi</taxon>
        <taxon>Dikarya</taxon>
        <taxon>Ascomycota</taxon>
        <taxon>Pezizomycotina</taxon>
        <taxon>Sordariomycetes</taxon>
        <taxon>Sordariomycetidae</taxon>
        <taxon>Sordariales</taxon>
        <taxon>Chaetomiaceae</taxon>
        <taxon>Chaetomium</taxon>
    </lineage>
</organism>
<accession>A0ACB7P7C0</accession>
<evidence type="ECO:0000313" key="2">
    <source>
        <dbReference type="Proteomes" id="UP000724584"/>
    </source>
</evidence>